<dbReference type="Gene3D" id="2.60.40.2030">
    <property type="match status" value="37"/>
</dbReference>
<dbReference type="EMBL" id="NQOU01000002">
    <property type="protein sequence ID" value="RII83499.1"/>
    <property type="molecule type" value="Genomic_DNA"/>
</dbReference>
<feature type="domain" description="Calx-beta" evidence="5">
    <location>
        <begin position="3745"/>
        <end position="3847"/>
    </location>
</feature>
<dbReference type="PROSITE" id="PS00330">
    <property type="entry name" value="HEMOLYSIN_CALCIUM"/>
    <property type="match status" value="3"/>
</dbReference>
<feature type="domain" description="Calx-beta" evidence="5">
    <location>
        <begin position="2036"/>
        <end position="2140"/>
    </location>
</feature>
<feature type="domain" description="Calx-beta" evidence="5">
    <location>
        <begin position="1321"/>
        <end position="1421"/>
    </location>
</feature>
<evidence type="ECO:0000256" key="1">
    <source>
        <dbReference type="ARBA" id="ARBA00022729"/>
    </source>
</evidence>
<feature type="domain" description="Calx-beta" evidence="5">
    <location>
        <begin position="850"/>
        <end position="954"/>
    </location>
</feature>
<keyword evidence="3" id="KW-0106">Calcium</keyword>
<feature type="domain" description="Calx-beta" evidence="5">
    <location>
        <begin position="1678"/>
        <end position="1779"/>
    </location>
</feature>
<feature type="domain" description="Calx-beta" evidence="5">
    <location>
        <begin position="1434"/>
        <end position="1534"/>
    </location>
</feature>
<feature type="region of interest" description="Disordered" evidence="4">
    <location>
        <begin position="2580"/>
        <end position="2602"/>
    </location>
</feature>
<dbReference type="InterPro" id="IPR011049">
    <property type="entry name" value="Serralysin-like_metalloprot_C"/>
</dbReference>
<dbReference type="PRINTS" id="PR00313">
    <property type="entry name" value="CABNDNGRPT"/>
</dbReference>
<organism evidence="6 7">
    <name type="scientific">Neopusillimonas maritima</name>
    <dbReference type="NCBI Taxonomy" id="2026239"/>
    <lineage>
        <taxon>Bacteria</taxon>
        <taxon>Pseudomonadati</taxon>
        <taxon>Pseudomonadota</taxon>
        <taxon>Betaproteobacteria</taxon>
        <taxon>Burkholderiales</taxon>
        <taxon>Alcaligenaceae</taxon>
        <taxon>Neopusillimonas</taxon>
    </lineage>
</organism>
<sequence>MAELTPAQADAVTRAAQAINDFLNGNAPTNITTQSQALDLAQTILTEAGISTELAQNALTQISTLLAQNAFSTASLMQLLNNDLPENTPSDNTESASNNLATRNDNVLANADADASDEGDIQSISPNTPSAAPTTPLTAIPVPTTSFDGNNTLSAQQGSVLTGPAPFNSTIRPELTGLTGEVARNTQRGSAPPESTALTGDATGSGIIPPGTPPELAFLSTDAANDSLISGVNQGVTLNPPSPGISGINTLPPAAPPPAATPPASNPQPVPPAVPPAPVISVAPVQSTIVETDTSRATLSFIITRTRADGSAQVNWSLTGSDTSLLENSVTQGTAQFADGQLSTTVVVTIAGNTRVNGDQTLTVTLSSPTNGHTLGTAQAATTVYDNDGTLQIQAAGVSVLEGTTDEVTYAEFVVTRTNGRSNASVDWTAQGLDETDFEGPIPSGTLNFSAGELSKTIRIPIRGDQTVEPDEILTVTLGNPSPNITITQGTATTTILNDDGWVSINANQTQVAEGDTGKISLISFTVSRTNGNGSSSVDWSISGIDLDDLANGALQGTIEFAPGQTSRDIVLQIRGDRTIEANETAVVTLSNPQGNARIDAAQASTTITNDDFGVTLSGIQTEVAEGAENTQTAITFVISRSADMTQAGEVQWRLVRWGTHAADSTDFVVSQNGLNLSDGMPSGTVTFVENGTNQHTVTVYVKGDNIAEIDETYGVILMNPSTGMQIINGEAYGVIETDESVYSVQAVENTTLEGNGSDGIQTFIVSRTGNTTVAGSIDFVIEGYGELPADAIDFATGQPLNGTLDFAAGQTERIVQVQLSGDNVIEGEETWSFTLQPVSDNAQVDVGAAYVSIVNDDQSISLAATNAIIREGNDTSQPLQFTITRTGELSIPATVQWQVTGRGINPVDGTDFGGMLPSGVIQFEAGQSEAVISFSPLPDSIREQDEGLQVVITSTTPGLTITQDTANGVIRNDDVTLTVDAVALSGPEGDPGAPGTLTLAVERARDLLTSTTVNWQIVFEGNNPATAADFADGTVFSGTLTFTRGVQSQAVVLNLNPNSLLEADKDFRVVLSNPSAGTQIVTVSTNGKITNDDVTFNLVPGAHIAEGSAETHFIEYTVERAGDLSGTDVIGWSLLPGNTNPVDIHDFGGTWPNGSLTFNPGQSTQTIRIPITPDSTLEADESFIIQLGSPNPGATIETGQAGGVILNDDHTFSVTVDTASVAEGAAGQSSEIRFLVSRTGDTTGAGQVSWRIVTTSGDTVSGADFAGGVLPSGILNFTAGQTEQFVTLDIAGDYAMEQDENLRIELYDPATGSSVANGTAEATIVNDDVGLAIMTTSSHLAEQDSGTVIHRFTVTRSGVLSQTTTVDWAISGDVDAADFGGILPSGTLTFAPGVETQVIEIAVSGDTQIETTEAFTVTLSNASNHGDITTNSAQASIIADDISFAIAAEQTELAEGADGTQVLRFTITRSGDTTTPAIIHWEASGLQASDFIDATAFNGDLQFDANELTKTLEFTLKADAQVESNETLTVTITNPGNNPAQDSTYIEQASAGTLVRNDDTGLALNAGPVQNSEGQENTTTEFTFTITRTGVLGASTIDWKVMLPETGSPASLADFASDQDILNNNDGFPSGQVTFIEGQETANIAVRIQGDRSIELDEAFQVVLVNPPANTELINGTAQGIITNDDLGFSIAAVSTSQAEGQAGTTAFTFTVTRAGNLDAVAFVDWSIPLSGNLSTADFSALGDTLTFAPQEASKTLTIYVNGDLDVENDETFSVEISNARLENNTALDIIDATASATILNDDQQFQVSSPESIIEGNSGTKTLTFTITRTGNTSAEASVAYAVSATAGINASDTLNGLPSGTLMFEAGQTEKTVTVTIVGDTIAEDNEGLTLTLDNPSAGTISPSQGQATTVITNDDTYYSLSAPVAAYEGSSGEYTDYVFTITRTGVDTNGSVQWKLTNPSGNLSTSDFDTSDQLGSNNNFPSGTVNFTANGPDTQTFTVRVKGDVSLEGDEPFEIVLSNPSGGLVNPEAASATTTILNDDAVFSISADTVTAWESNDGGQTTVTFTVTRNGALHNDQTVDWSLQNHPSFSALDLVDGQPTSGTLSFTNGQTTQTITIQVKGDNQVEDDAVLTVSLASPSANSAIASGQGSATTTVNNDDAAFSIAALSADKAEGDASYTAFTFTVTRSDYTSQTNTINWRVDPSVATSVSADDFYFSQPSGVSFDNDGYPGGTLTFANGVSSQTITVYVRSDSKLESNENLKIMLTNASAGSEIDTSSATGIVRNDDAQYNITSGTLSQVEGDSGLSGPTFTYTVTRTGNTDRASTVEWYVPGGSGSNPANAYDFVVGSTRQLPSGTLSFAAGETSKTFTVRAYGDTGLDNYQGINRGSVEANETFQVVLRNPSSGSEVGSNSQFESTITNDDTLVTIEWTQARQAEKIAGESTTYTITLTRSGDTAKTSTVNWSVTGFSLYDYNSGQWEYGTDAADFSGITSNSVVFASGETSKTITFTVAGDNTIEDDEWFRVDFTNGGGIDELYTSNNGSSNTYLYGQQLNSHDTSTITLIGEVQRDESIFNLDSTPVTGNQRAEGDTPADQGAGDYIEHTFTIHRTISTSGSAWVEWKVQTAAGINYATDLDDFYPGQDALNTNSGLPSGRVEFNDGETSKTITIRTATDNLGEFNESFRVYLSDVSPGSSIDESDAASVVGTNNYVTLTNDDTRFDVYNETAEEAGDLVFSVERSGDVRGIDSVDWVITVPGTETGNETNNDTGTWYKLDPSDLDIDWILENNGHIANLQWNATERTFSGTFTFTDGQTSHTITLRTLSDTLTETWRESLSMSLSNPQNLDDGEVEHEDIETPTVGSGGAVGTVYDNEPDPLISVTSDTAQFYEGTSTSKTITFTLTRTDLNDHDGALNYPTTVVWKLTGTNLNEVYGLVNLDAEVFSYGGDATNVSKPNNGLTYGEVSFAAGETQKTVTVTFTGDTAVETQINNLNFSVLSAAEAYNVVGNSDGYGPANADPAANNVSVTYNNDDVQLWINGFNSNPLPTIEAYEGKPLSFSMVRNGRLDHDITIQYTIVNVSTANADFASGTMTGSFVLAGGQSYYNISLSDVLAQDGIDASSIESFKLQLNAPSDVTGSTVRFGSTGYVASSQTQLELNGRILEASTNYSLSPVATSQNEGDDGQYPTYTLNVSRNGYTGETRLYWRIEGIGTDAATADDFGGTFPSGVLRFEPGVTAGQISFQIAGDRTVEKNENFRVVLYEEVLVNAGITREIEYNSTNLTIVNDDTGIQIYGAALTESDADQTITFTVQRSGVTTGQSTMNWILVNDSTSAADFVGPTSGTITFNANDTIKTISVTLKGDVTPEDMERFYINLTNISSDVTDLIETSATGVVKNDDSSFAIAALAAEGQENGVHTFAITRSHDTDQYQTVRWTLVFNGSANADDFAGQLLTGTVTFEPGQLSKTITITPNNDSQAEQNEDYTVQISLEGGTSGDVITTDSAQGLIVNDDAGYRISANQTEAAEGHAGSTAFTFTVTRTGNISAGGSVDWVLSSDAANALDFLTADSLGNGGLPSGTLTFDAGQPSQTITILVAGDNVQENDETFTVTLRNPSAGQIVENEGAADSIILNDDATISIAAASATKAEGDSNQTAFTFTITRTGSLSDTRTVDWAVTGSGANAANELDFGGALPSGTLTLPAGQDSVTLTVYVSGDLQGEPDENFTVTLSNPSEGTSIDNASATATIEADDIVFSIAAPENASEGADGDTTYFDFVVTRSGNLTGAQTLNWAITGIGAHPIDSNDFVDTSGTVSFAAGETQAIVRVAVTGDYRAENDEGFRVTLSSNDDVVFDTASADAVILNDDVAVAIAATDAQHIEGHDGAQTVYTFTVTRSGNVDLPGTIDWSVDLAAGSVNADDFLDGVLPSGTLSFEAGQLSQTISVTVIGDRSVEADETLVIRLANPSAGTDIVTPTATGTVVSDDIEWTLAALSTPTEGDSGAIAYTFTVSRTGSLSATSLDWQVTGTGDVPADVSDFFDGAFPNGTIHFERGVSSQTLTVWVAGDAILESDKSFTLTLTPPDDSQTHTFANDTLDVVIRNDDDVMAISATSNEGPEGSGDTGTLTFTITRTGSLEGTSTVGWRIAHGDTTDADFVQSVGTITFADGQAEYILTVPVSGDRSVEIDEAFTVELFNPGAGSTIDPESSSANGIIRNDDIDLTVNAVVAEVIEGDGDNGGRLHYTVTRTGDLSAATTFNWAVLAGSAQADDFAGGVLPSGTITFAAGETSKDIYIDINGDGAAESTEQFTLHLSDVDAAVDIVNNNLTGNIGDDDDILTLSAVNAMVAEGDEGITLFTFRIDRSGTSIGEASVQWNAAGIGTHPLAGDEFSATSGIVTFADGETFKTFTVSVKADELGEYDESFEVWLSDASFGSTINTSVNDGKVGATVINDDPVLFIAADASATLEGQAGDETAFTFTVTRSGDLSGTSSALWQVVPFGAISANAEDFGGYYPSGVVAFGVGETSKTITVYITGDAQGERDETFSVVLSEPEGASILEPSAHTAITNDDTGLVVSAVGEAARYEGQAGDLVTFTYRIERLGDSTGTVSVDWHVEGTGSYPGQATDFAGGNFPGGTVTFNEGETFKDVIVQIAGDNTLGPDQTFDVVLSSPQGIGIINDRASGTILNDDSQFSVNALDATLNEGNNGSTTVFRFTVTRSGETELAASIDWSVLGTGAEPVDADDFVGGTFPSGTLNFAEGETSKTIEIEVYGDDIGEADEQFLVQLSGNSGGTSINPLQGSARATVRGDDVALTIIALDSQRPEGQPGDAEALSYRILRAGPDDQAIVIQYAITGGVNSDDFETPLTGTVTLAAGVSEMVFTLPIAGDTLREGNESFNITFTHPTLTGGNTVLSGTITDDDLGLALAGPDSVVEGNEGTAQTLSYDLTRNPSAEIETFYWKVISGNGQGIDESDLVGGFASGMVTFAANATSTSFSFDVDGDAWVEANESFRIIISRTPDHANPILSKTGTIVNDDNADANANVLQGTAVEDTLQGLGGDDFLFGYNGSDSLSGGAGDDLLAGGSGADVLSGGSGADRFYYDAPTEGMDSILDFQPGTDLFTFNSAQFGNLGTLSVVSQASTGDVFSTLTALAGQADADLYKISFNPGQFRFDTGDNGELDELEAAISDGDHSGAAFFLISDGDVTRLYYDADTGSGEDGSQMVALAEVANQSDATALPDDVVQPQGT</sequence>
<keyword evidence="7" id="KW-1185">Reference proteome</keyword>
<feature type="domain" description="Calx-beta" evidence="5">
    <location>
        <begin position="380"/>
        <end position="479"/>
    </location>
</feature>
<dbReference type="InterPro" id="IPR003644">
    <property type="entry name" value="Calx_beta"/>
</dbReference>
<feature type="domain" description="Calx-beta" evidence="5">
    <location>
        <begin position="1086"/>
        <end position="1189"/>
    </location>
</feature>
<feature type="compositionally biased region" description="Low complexity" evidence="4">
    <location>
        <begin position="126"/>
        <end position="145"/>
    </location>
</feature>
<feature type="region of interest" description="Disordered" evidence="4">
    <location>
        <begin position="82"/>
        <end position="101"/>
    </location>
</feature>
<feature type="domain" description="Calx-beta" evidence="5">
    <location>
        <begin position="1202"/>
        <end position="1308"/>
    </location>
</feature>
<protein>
    <recommendedName>
        <fullName evidence="5">Calx-beta domain-containing protein</fullName>
    </recommendedName>
</protein>
<feature type="region of interest" description="Disordered" evidence="4">
    <location>
        <begin position="113"/>
        <end position="207"/>
    </location>
</feature>
<feature type="domain" description="Calx-beta" evidence="5">
    <location>
        <begin position="4209"/>
        <end position="4312"/>
    </location>
</feature>
<evidence type="ECO:0000256" key="3">
    <source>
        <dbReference type="ARBA" id="ARBA00022837"/>
    </source>
</evidence>
<feature type="region of interest" description="Disordered" evidence="4">
    <location>
        <begin position="240"/>
        <end position="272"/>
    </location>
</feature>
<dbReference type="SMART" id="SM00237">
    <property type="entry name" value="Calx_beta"/>
    <property type="match status" value="21"/>
</dbReference>
<dbReference type="InterPro" id="IPR001343">
    <property type="entry name" value="Hemolysn_Ca-bd"/>
</dbReference>
<feature type="compositionally biased region" description="Polar residues" evidence="4">
    <location>
        <begin position="146"/>
        <end position="160"/>
    </location>
</feature>
<feature type="domain" description="Calx-beta" evidence="5">
    <location>
        <begin position="4095"/>
        <end position="4194"/>
    </location>
</feature>
<feature type="compositionally biased region" description="Polar residues" evidence="4">
    <location>
        <begin position="2580"/>
        <end position="2589"/>
    </location>
</feature>
<evidence type="ECO:0000313" key="6">
    <source>
        <dbReference type="EMBL" id="RII83499.1"/>
    </source>
</evidence>
<feature type="domain" description="Calx-beta" evidence="5">
    <location>
        <begin position="4563"/>
        <end position="4668"/>
    </location>
</feature>
<dbReference type="Pfam" id="PF03160">
    <property type="entry name" value="Calx-beta"/>
    <property type="match status" value="31"/>
</dbReference>
<dbReference type="Proteomes" id="UP000266483">
    <property type="component" value="Unassembled WGS sequence"/>
</dbReference>
<evidence type="ECO:0000256" key="2">
    <source>
        <dbReference type="ARBA" id="ARBA00022737"/>
    </source>
</evidence>
<feature type="domain" description="Calx-beta" evidence="5">
    <location>
        <begin position="3393"/>
        <end position="3491"/>
    </location>
</feature>
<dbReference type="SUPFAM" id="SSF141072">
    <property type="entry name" value="CalX-like"/>
    <property type="match status" value="38"/>
</dbReference>
<feature type="domain" description="Calx-beta" evidence="5">
    <location>
        <begin position="1796"/>
        <end position="1897"/>
    </location>
</feature>
<proteinExistence type="predicted"/>
<evidence type="ECO:0000259" key="5">
    <source>
        <dbReference type="SMART" id="SM00237"/>
    </source>
</evidence>
<dbReference type="SUPFAM" id="SSF51120">
    <property type="entry name" value="beta-Roll"/>
    <property type="match status" value="1"/>
</dbReference>
<feature type="compositionally biased region" description="Pro residues" evidence="4">
    <location>
        <begin position="253"/>
        <end position="272"/>
    </location>
</feature>
<dbReference type="InterPro" id="IPR026919">
    <property type="entry name" value="ADGRV1"/>
</dbReference>
<feature type="domain" description="Calx-beta" evidence="5">
    <location>
        <begin position="3628"/>
        <end position="3732"/>
    </location>
</feature>
<dbReference type="PANTHER" id="PTHR46682:SF1">
    <property type="entry name" value="ADHESION G-PROTEIN COUPLED RECEPTOR V1"/>
    <property type="match status" value="1"/>
</dbReference>
<dbReference type="Pfam" id="PF00353">
    <property type="entry name" value="HemolysinCabind"/>
    <property type="match status" value="1"/>
</dbReference>
<dbReference type="PANTHER" id="PTHR46682">
    <property type="entry name" value="ADHESION G-PROTEIN COUPLED RECEPTOR V1"/>
    <property type="match status" value="1"/>
</dbReference>
<comment type="caution">
    <text evidence="6">The sequence shown here is derived from an EMBL/GenBank/DDBJ whole genome shotgun (WGS) entry which is preliminary data.</text>
</comment>
<name>A0ABX9MX80_9BURK</name>
<feature type="domain" description="Calx-beta" evidence="5">
    <location>
        <begin position="3859"/>
        <end position="3964"/>
    </location>
</feature>
<evidence type="ECO:0000256" key="4">
    <source>
        <dbReference type="SAM" id="MobiDB-lite"/>
    </source>
</evidence>
<keyword evidence="2" id="KW-0677">Repeat</keyword>
<feature type="domain" description="Calx-beta" evidence="5">
    <location>
        <begin position="4444"/>
        <end position="4549"/>
    </location>
</feature>
<accession>A0ABX9MX80</accession>
<dbReference type="InterPro" id="IPR018511">
    <property type="entry name" value="Hemolysin-typ_Ca-bd_CS"/>
</dbReference>
<gene>
    <name evidence="6" type="ORF">CJO09_07870</name>
</gene>
<keyword evidence="1" id="KW-0732">Signal</keyword>
<feature type="domain" description="Calx-beta" evidence="5">
    <location>
        <begin position="3282"/>
        <end position="3379"/>
    </location>
</feature>
<feature type="domain" description="Calx-beta" evidence="5">
    <location>
        <begin position="3506"/>
        <end position="3614"/>
    </location>
</feature>
<feature type="domain" description="Calx-beta" evidence="5">
    <location>
        <begin position="4680"/>
        <end position="4786"/>
    </location>
</feature>
<feature type="domain" description="Calx-beta" evidence="5">
    <location>
        <begin position="4325"/>
        <end position="4427"/>
    </location>
</feature>
<reference evidence="6 7" key="1">
    <citation type="submission" date="2017-08" db="EMBL/GenBank/DDBJ databases">
        <title>Pusillimonas indicus sp. nov., a member of the family Alcaligenaceae isolated from surface seawater.</title>
        <authorList>
            <person name="Li J."/>
        </authorList>
    </citation>
    <scope>NUCLEOTIDE SEQUENCE [LARGE SCALE GENOMIC DNA]</scope>
    <source>
        <strain evidence="6 7">17-4A</strain>
    </source>
</reference>
<evidence type="ECO:0000313" key="7">
    <source>
        <dbReference type="Proteomes" id="UP000266483"/>
    </source>
</evidence>
<dbReference type="InterPro" id="IPR038081">
    <property type="entry name" value="CalX-like_sf"/>
</dbReference>